<feature type="region of interest" description="Disordered" evidence="1">
    <location>
        <begin position="1"/>
        <end position="21"/>
    </location>
</feature>
<protein>
    <submittedName>
        <fullName evidence="2">Uncharacterized protein</fullName>
    </submittedName>
</protein>
<dbReference type="InterPro" id="IPR038935">
    <property type="entry name" value="C5orf52"/>
</dbReference>
<evidence type="ECO:0000313" key="3">
    <source>
        <dbReference type="Proteomes" id="UP001208570"/>
    </source>
</evidence>
<dbReference type="PANTHER" id="PTHR35666:SF1">
    <property type="entry name" value="SIMILAR TO RIKEN CDNA 4921536K21"/>
    <property type="match status" value="1"/>
</dbReference>
<evidence type="ECO:0000313" key="2">
    <source>
        <dbReference type="EMBL" id="KAK2155794.1"/>
    </source>
</evidence>
<dbReference type="AlphaFoldDB" id="A0AAD9JM77"/>
<proteinExistence type="predicted"/>
<dbReference type="Proteomes" id="UP001208570">
    <property type="component" value="Unassembled WGS sequence"/>
</dbReference>
<gene>
    <name evidence="2" type="ORF">LSH36_231g03021</name>
</gene>
<accession>A0AAD9JM77</accession>
<feature type="compositionally biased region" description="Polar residues" evidence="1">
    <location>
        <begin position="320"/>
        <end position="330"/>
    </location>
</feature>
<sequence length="347" mass="40156">MFSSAGDPDDDEKETIRRLLNPDENRQRRTIRAAEYIAVRESLPHSALSRVILNINVCIQRQLDIEKEQIQKRERRYSACFEHSRRAFLEGQAKKNQLWKSRDVLKMNSMNLPILTDQSERLPGMKVVYTNPRYLPQDEDGNDGGDEDDAAAQAMLMPYERLRRSRTEILRHKHDFYTSKLPTVTEVDERELRRFKTFCAGDFIRDSLNDSRFRLLDGALERNKSGSPSRFVRWLAKRFPEGSSKDNTNYQYKYQHRRRPGVIFPSLIKNRQPPANDEPAPLTSAGNKRPTRNAAASDGNKPPTRGTEGIRHVLGLSDAKTATSRQFNSPSHKHRFEVKSDIIRSQF</sequence>
<dbReference type="Pfam" id="PF17666">
    <property type="entry name" value="DUF5528"/>
    <property type="match status" value="1"/>
</dbReference>
<reference evidence="2" key="1">
    <citation type="journal article" date="2023" name="Mol. Biol. Evol.">
        <title>Third-Generation Sequencing Reveals the Adaptive Role of the Epigenome in Three Deep-Sea Polychaetes.</title>
        <authorList>
            <person name="Perez M."/>
            <person name="Aroh O."/>
            <person name="Sun Y."/>
            <person name="Lan Y."/>
            <person name="Juniper S.K."/>
            <person name="Young C.R."/>
            <person name="Angers B."/>
            <person name="Qian P.Y."/>
        </authorList>
    </citation>
    <scope>NUCLEOTIDE SEQUENCE</scope>
    <source>
        <strain evidence="2">P08H-3</strain>
    </source>
</reference>
<dbReference type="EMBL" id="JAODUP010000231">
    <property type="protein sequence ID" value="KAK2155794.1"/>
    <property type="molecule type" value="Genomic_DNA"/>
</dbReference>
<feature type="region of interest" description="Disordered" evidence="1">
    <location>
        <begin position="266"/>
        <end position="333"/>
    </location>
</feature>
<keyword evidence="3" id="KW-1185">Reference proteome</keyword>
<organism evidence="2 3">
    <name type="scientific">Paralvinella palmiformis</name>
    <dbReference type="NCBI Taxonomy" id="53620"/>
    <lineage>
        <taxon>Eukaryota</taxon>
        <taxon>Metazoa</taxon>
        <taxon>Spiralia</taxon>
        <taxon>Lophotrochozoa</taxon>
        <taxon>Annelida</taxon>
        <taxon>Polychaeta</taxon>
        <taxon>Sedentaria</taxon>
        <taxon>Canalipalpata</taxon>
        <taxon>Terebellida</taxon>
        <taxon>Terebelliformia</taxon>
        <taxon>Alvinellidae</taxon>
        <taxon>Paralvinella</taxon>
    </lineage>
</organism>
<dbReference type="PANTHER" id="PTHR35666">
    <property type="entry name" value="SIMILAR TO RIKEN CDNA 4921536K21"/>
    <property type="match status" value="1"/>
</dbReference>
<name>A0AAD9JM77_9ANNE</name>
<evidence type="ECO:0000256" key="1">
    <source>
        <dbReference type="SAM" id="MobiDB-lite"/>
    </source>
</evidence>
<comment type="caution">
    <text evidence="2">The sequence shown here is derived from an EMBL/GenBank/DDBJ whole genome shotgun (WGS) entry which is preliminary data.</text>
</comment>